<dbReference type="SUPFAM" id="SSF57667">
    <property type="entry name" value="beta-beta-alpha zinc fingers"/>
    <property type="match status" value="2"/>
</dbReference>
<evidence type="ECO:0000256" key="1">
    <source>
        <dbReference type="ARBA" id="ARBA00004123"/>
    </source>
</evidence>
<dbReference type="AlphaFoldDB" id="A0A7S0BK02"/>
<feature type="domain" description="C2H2-type" evidence="9">
    <location>
        <begin position="384"/>
        <end position="412"/>
    </location>
</feature>
<dbReference type="EMBL" id="HBEK01009420">
    <property type="protein sequence ID" value="CAD8395217.1"/>
    <property type="molecule type" value="Transcribed_RNA"/>
</dbReference>
<comment type="subcellular location">
    <subcellularLocation>
        <location evidence="1">Nucleus</location>
    </subcellularLocation>
</comment>
<evidence type="ECO:0000256" key="4">
    <source>
        <dbReference type="ARBA" id="ARBA00022771"/>
    </source>
</evidence>
<dbReference type="SMART" id="SM00355">
    <property type="entry name" value="ZnF_C2H2"/>
    <property type="match status" value="4"/>
</dbReference>
<feature type="domain" description="C2H2-type" evidence="9">
    <location>
        <begin position="413"/>
        <end position="441"/>
    </location>
</feature>
<evidence type="ECO:0000313" key="10">
    <source>
        <dbReference type="EMBL" id="CAD8395217.1"/>
    </source>
</evidence>
<dbReference type="InterPro" id="IPR036236">
    <property type="entry name" value="Znf_C2H2_sf"/>
</dbReference>
<dbReference type="PROSITE" id="PS50157">
    <property type="entry name" value="ZINC_FINGER_C2H2_2"/>
    <property type="match status" value="4"/>
</dbReference>
<dbReference type="GO" id="GO:0008270">
    <property type="term" value="F:zinc ion binding"/>
    <property type="evidence" value="ECO:0007669"/>
    <property type="project" value="UniProtKB-KW"/>
</dbReference>
<dbReference type="Gene3D" id="3.30.160.60">
    <property type="entry name" value="Classic Zinc Finger"/>
    <property type="match status" value="3"/>
</dbReference>
<evidence type="ECO:0000256" key="2">
    <source>
        <dbReference type="ARBA" id="ARBA00022723"/>
    </source>
</evidence>
<keyword evidence="3" id="KW-0677">Repeat</keyword>
<name>A0A7S0BK02_9RHOD</name>
<sequence length="499" mass="56258">MDVGAAFSSVSRHVDWGSVAGDWLLFKTHKLAVPRPGEWQTMVMDTRVCMPENMRTVLERRHVAGMLNVLQQPALMMVQHVDNKYTLGSGWAFQGGLPEQEGGVNKRFTGVVRTRFMLQYEDQKSVKIVSCEVEPGLLAILRTTEVDGRYNRSVWGVLDRETEEFLAVSTSVARRECSKCQMLGVRCDPESCDTGDQAFEGVWANRMKVKERSVFKHTGMEYLSLLFNNSSWSISHGPGNRIGVFVASYKSGPLFELALVSVVQDEVLGIHPPRSSFRTMKYVREAVEYFLGSDEGEESFIKQDAILRMEEDSLLESRSPGMNASADEAIECFLGSDEREKSFIKQEGILCVEEDSVVDSGSPGMNAAADDSGSSSRIVGEARVACDQCGTKFKSRWELERHRRGVHQKRRDFKCSVCGRDFSQQGHLNEHIRVVHSRANLHQCKACGKGFGAMSKLRRHVLTVHENARNFQCNLCGQTYKERPYLKRHMLNQHGARRL</sequence>
<protein>
    <recommendedName>
        <fullName evidence="9">C2H2-type domain-containing protein</fullName>
    </recommendedName>
</protein>
<feature type="domain" description="C2H2-type" evidence="9">
    <location>
        <begin position="471"/>
        <end position="499"/>
    </location>
</feature>
<keyword evidence="7" id="KW-0539">Nucleus</keyword>
<evidence type="ECO:0000256" key="5">
    <source>
        <dbReference type="ARBA" id="ARBA00022833"/>
    </source>
</evidence>
<dbReference type="GO" id="GO:0005634">
    <property type="term" value="C:nucleus"/>
    <property type="evidence" value="ECO:0007669"/>
    <property type="project" value="UniProtKB-SubCell"/>
</dbReference>
<reference evidence="10" key="1">
    <citation type="submission" date="2021-01" db="EMBL/GenBank/DDBJ databases">
        <authorList>
            <person name="Corre E."/>
            <person name="Pelletier E."/>
            <person name="Niang G."/>
            <person name="Scheremetjew M."/>
            <person name="Finn R."/>
            <person name="Kale V."/>
            <person name="Holt S."/>
            <person name="Cochrane G."/>
            <person name="Meng A."/>
            <person name="Brown T."/>
            <person name="Cohen L."/>
        </authorList>
    </citation>
    <scope>NUCLEOTIDE SEQUENCE</scope>
    <source>
        <strain evidence="10">UTEX LB 2760</strain>
    </source>
</reference>
<accession>A0A7S0BK02</accession>
<dbReference type="Pfam" id="PF00096">
    <property type="entry name" value="zf-C2H2"/>
    <property type="match status" value="3"/>
</dbReference>
<dbReference type="PANTHER" id="PTHR24404">
    <property type="entry name" value="ZINC FINGER PROTEIN"/>
    <property type="match status" value="1"/>
</dbReference>
<organism evidence="10">
    <name type="scientific">Rhodosorus marinus</name>
    <dbReference type="NCBI Taxonomy" id="101924"/>
    <lineage>
        <taxon>Eukaryota</taxon>
        <taxon>Rhodophyta</taxon>
        <taxon>Stylonematophyceae</taxon>
        <taxon>Stylonematales</taxon>
        <taxon>Stylonemataceae</taxon>
        <taxon>Rhodosorus</taxon>
    </lineage>
</organism>
<evidence type="ECO:0000256" key="8">
    <source>
        <dbReference type="PROSITE-ProRule" id="PRU00042"/>
    </source>
</evidence>
<keyword evidence="4 8" id="KW-0863">Zinc-finger</keyword>
<dbReference type="InterPro" id="IPR013087">
    <property type="entry name" value="Znf_C2H2_type"/>
</dbReference>
<evidence type="ECO:0000256" key="6">
    <source>
        <dbReference type="ARBA" id="ARBA00023125"/>
    </source>
</evidence>
<evidence type="ECO:0000259" key="9">
    <source>
        <dbReference type="PROSITE" id="PS50157"/>
    </source>
</evidence>
<dbReference type="FunFam" id="3.30.160.60:FF:000145">
    <property type="entry name" value="Zinc finger protein 574"/>
    <property type="match status" value="1"/>
</dbReference>
<keyword evidence="5" id="KW-0862">Zinc</keyword>
<evidence type="ECO:0000256" key="7">
    <source>
        <dbReference type="ARBA" id="ARBA00023242"/>
    </source>
</evidence>
<dbReference type="GO" id="GO:0003677">
    <property type="term" value="F:DNA binding"/>
    <property type="evidence" value="ECO:0007669"/>
    <property type="project" value="UniProtKB-KW"/>
</dbReference>
<feature type="domain" description="C2H2-type" evidence="9">
    <location>
        <begin position="442"/>
        <end position="470"/>
    </location>
</feature>
<evidence type="ECO:0000256" key="3">
    <source>
        <dbReference type="ARBA" id="ARBA00022737"/>
    </source>
</evidence>
<keyword evidence="2" id="KW-0479">Metal-binding</keyword>
<dbReference type="InterPro" id="IPR050589">
    <property type="entry name" value="Ikaros_C2H2-ZF"/>
</dbReference>
<proteinExistence type="predicted"/>
<keyword evidence="6" id="KW-0238">DNA-binding</keyword>
<gene>
    <name evidence="10" type="ORF">RMAR0315_LOCUS5203</name>
</gene>
<dbReference type="PROSITE" id="PS00028">
    <property type="entry name" value="ZINC_FINGER_C2H2_1"/>
    <property type="match status" value="4"/>
</dbReference>